<feature type="binding site" evidence="1">
    <location>
        <position position="59"/>
    </location>
    <ligand>
        <name>Mg(2+)</name>
        <dbReference type="ChEBI" id="CHEBI:18420"/>
        <label>1</label>
    </ligand>
</feature>
<feature type="binding site" evidence="1">
    <location>
        <position position="57"/>
    </location>
    <ligand>
        <name>Mg(2+)</name>
        <dbReference type="ChEBI" id="CHEBI:18420"/>
        <label>1</label>
    </ligand>
</feature>
<dbReference type="RefSeq" id="WP_165301556.1">
    <property type="nucleotide sequence ID" value="NZ_JAAKZZ010000373.1"/>
</dbReference>
<comment type="cofactor">
    <cofactor evidence="1">
        <name>Mg(2+)</name>
        <dbReference type="ChEBI" id="CHEBI:18420"/>
    </cofactor>
    <text evidence="1">Binds 2 magnesium ions per subunit.</text>
</comment>
<dbReference type="InterPro" id="IPR005502">
    <property type="entry name" value="Ribosyl_crysJ1"/>
</dbReference>
<accession>A0A6G4X351</accession>
<reference evidence="2 3" key="1">
    <citation type="submission" date="2020-02" db="EMBL/GenBank/DDBJ databases">
        <title>Whole-genome analyses of novel actinobacteria.</title>
        <authorList>
            <person name="Sahin N."/>
            <person name="Tatar D."/>
        </authorList>
    </citation>
    <scope>NUCLEOTIDE SEQUENCE [LARGE SCALE GENOMIC DNA]</scope>
    <source>
        <strain evidence="2 3">SB3404</strain>
    </source>
</reference>
<gene>
    <name evidence="2" type="ORF">G5C65_27040</name>
</gene>
<keyword evidence="1" id="KW-0479">Metal-binding</keyword>
<feature type="non-terminal residue" evidence="2">
    <location>
        <position position="73"/>
    </location>
</feature>
<name>A0A6G4X351_9ACTN</name>
<sequence length="73" mass="7816">MSADSLHRHACSERAVRALASLRGLAVGDALGSQFFVPAHHALPRRSELPPGTWQWTDDTEMACSVVAVMAAT</sequence>
<dbReference type="AlphaFoldDB" id="A0A6G4X351"/>
<dbReference type="InterPro" id="IPR036705">
    <property type="entry name" value="Ribosyl_crysJ1_sf"/>
</dbReference>
<dbReference type="GO" id="GO:0016787">
    <property type="term" value="F:hydrolase activity"/>
    <property type="evidence" value="ECO:0007669"/>
    <property type="project" value="UniProtKB-KW"/>
</dbReference>
<organism evidence="2 3">
    <name type="scientific">Streptomyces boncukensis</name>
    <dbReference type="NCBI Taxonomy" id="2711219"/>
    <lineage>
        <taxon>Bacteria</taxon>
        <taxon>Bacillati</taxon>
        <taxon>Actinomycetota</taxon>
        <taxon>Actinomycetes</taxon>
        <taxon>Kitasatosporales</taxon>
        <taxon>Streptomycetaceae</taxon>
        <taxon>Streptomyces</taxon>
    </lineage>
</organism>
<proteinExistence type="predicted"/>
<dbReference type="Gene3D" id="1.10.4080.10">
    <property type="entry name" value="ADP-ribosylation/Crystallin J1"/>
    <property type="match status" value="1"/>
</dbReference>
<keyword evidence="3" id="KW-1185">Reference proteome</keyword>
<dbReference type="Proteomes" id="UP000477722">
    <property type="component" value="Unassembled WGS sequence"/>
</dbReference>
<dbReference type="EMBL" id="JAAKZZ010000373">
    <property type="protein sequence ID" value="NGO71935.1"/>
    <property type="molecule type" value="Genomic_DNA"/>
</dbReference>
<evidence type="ECO:0000313" key="3">
    <source>
        <dbReference type="Proteomes" id="UP000477722"/>
    </source>
</evidence>
<feature type="binding site" evidence="1">
    <location>
        <position position="58"/>
    </location>
    <ligand>
        <name>Mg(2+)</name>
        <dbReference type="ChEBI" id="CHEBI:18420"/>
        <label>1</label>
    </ligand>
</feature>
<keyword evidence="1" id="KW-0460">Magnesium</keyword>
<evidence type="ECO:0000256" key="1">
    <source>
        <dbReference type="PIRSR" id="PIRSR605502-1"/>
    </source>
</evidence>
<dbReference type="SUPFAM" id="SSF101478">
    <property type="entry name" value="ADP-ribosylglycohydrolase"/>
    <property type="match status" value="1"/>
</dbReference>
<dbReference type="Pfam" id="PF03747">
    <property type="entry name" value="ADP_ribosyl_GH"/>
    <property type="match status" value="1"/>
</dbReference>
<dbReference type="GO" id="GO:0046872">
    <property type="term" value="F:metal ion binding"/>
    <property type="evidence" value="ECO:0007669"/>
    <property type="project" value="UniProtKB-KW"/>
</dbReference>
<keyword evidence="2" id="KW-0378">Hydrolase</keyword>
<comment type="caution">
    <text evidence="2">The sequence shown here is derived from an EMBL/GenBank/DDBJ whole genome shotgun (WGS) entry which is preliminary data.</text>
</comment>
<protein>
    <submittedName>
        <fullName evidence="2">ADP-ribosylglycohydrolase family protein</fullName>
    </submittedName>
</protein>
<evidence type="ECO:0000313" key="2">
    <source>
        <dbReference type="EMBL" id="NGO71935.1"/>
    </source>
</evidence>